<proteinExistence type="predicted"/>
<protein>
    <submittedName>
        <fullName evidence="1">Uncharacterized protein</fullName>
    </submittedName>
</protein>
<organism evidence="1 2">
    <name type="scientific">Enterococcus ratti</name>
    <dbReference type="NCBI Taxonomy" id="150033"/>
    <lineage>
        <taxon>Bacteria</taxon>
        <taxon>Bacillati</taxon>
        <taxon>Bacillota</taxon>
        <taxon>Bacilli</taxon>
        <taxon>Lactobacillales</taxon>
        <taxon>Enterococcaceae</taxon>
        <taxon>Enterococcus</taxon>
    </lineage>
</organism>
<gene>
    <name evidence="1" type="ORF">RV14_GL002186</name>
</gene>
<dbReference type="EMBL" id="JXLB01000008">
    <property type="protein sequence ID" value="OJG82611.1"/>
    <property type="molecule type" value="Genomic_DNA"/>
</dbReference>
<dbReference type="Proteomes" id="UP000182152">
    <property type="component" value="Unassembled WGS sequence"/>
</dbReference>
<name>A0A1L8WNJ5_9ENTE</name>
<evidence type="ECO:0000313" key="2">
    <source>
        <dbReference type="Proteomes" id="UP000182152"/>
    </source>
</evidence>
<reference evidence="1 2" key="1">
    <citation type="submission" date="2014-12" db="EMBL/GenBank/DDBJ databases">
        <title>Draft genome sequences of 29 type strains of Enterococci.</title>
        <authorList>
            <person name="Zhong Z."/>
            <person name="Sun Z."/>
            <person name="Liu W."/>
            <person name="Zhang W."/>
            <person name="Zhang H."/>
        </authorList>
    </citation>
    <scope>NUCLEOTIDE SEQUENCE [LARGE SCALE GENOMIC DNA]</scope>
    <source>
        <strain evidence="1 2">DSM 15687</strain>
    </source>
</reference>
<keyword evidence="2" id="KW-1185">Reference proteome</keyword>
<evidence type="ECO:0000313" key="1">
    <source>
        <dbReference type="EMBL" id="OJG82611.1"/>
    </source>
</evidence>
<sequence>MLSTIQMAPKACLTRSFLFFASIPGKAVAYYDNERLLNKVTGAAND</sequence>
<accession>A0A1L8WNJ5</accession>
<comment type="caution">
    <text evidence="1">The sequence shown here is derived from an EMBL/GenBank/DDBJ whole genome shotgun (WGS) entry which is preliminary data.</text>
</comment>
<dbReference type="AlphaFoldDB" id="A0A1L8WNJ5"/>